<keyword evidence="3" id="KW-1185">Reference proteome</keyword>
<feature type="region of interest" description="Disordered" evidence="1">
    <location>
        <begin position="1"/>
        <end position="116"/>
    </location>
</feature>
<accession>A0A067JP71</accession>
<evidence type="ECO:0000313" key="3">
    <source>
        <dbReference type="Proteomes" id="UP000027138"/>
    </source>
</evidence>
<sequence>MFSSHPGCRYENSNVGEKGKRSTQSKKAKSKRTIPSRGALGTVWQYRLEQSRTSDIAPDTSEQAPASEERHSMKNPPGSSCSCGGTGIERVSKSTRVGSKVTSMPRGKGISPSMTPVGPAGASASAYAIYKAGVRCLFLSLLTRVFYAPPDPMRTRG</sequence>
<evidence type="ECO:0000256" key="1">
    <source>
        <dbReference type="SAM" id="MobiDB-lite"/>
    </source>
</evidence>
<evidence type="ECO:0000313" key="2">
    <source>
        <dbReference type="EMBL" id="KDP25682.1"/>
    </source>
</evidence>
<reference evidence="2 3" key="1">
    <citation type="journal article" date="2014" name="PLoS ONE">
        <title>Global Analysis of Gene Expression Profiles in Physic Nut (Jatropha curcas L.) Seedlings Exposed to Salt Stress.</title>
        <authorList>
            <person name="Zhang L."/>
            <person name="Zhang C."/>
            <person name="Wu P."/>
            <person name="Chen Y."/>
            <person name="Li M."/>
            <person name="Jiang H."/>
            <person name="Wu G."/>
        </authorList>
    </citation>
    <scope>NUCLEOTIDE SEQUENCE [LARGE SCALE GENOMIC DNA]</scope>
    <source>
        <strain evidence="3">cv. GZQX0401</strain>
        <tissue evidence="2">Young leaves</tissue>
    </source>
</reference>
<feature type="compositionally biased region" description="Basic residues" evidence="1">
    <location>
        <begin position="21"/>
        <end position="34"/>
    </location>
</feature>
<dbReference type="EMBL" id="KK914989">
    <property type="protein sequence ID" value="KDP25682.1"/>
    <property type="molecule type" value="Genomic_DNA"/>
</dbReference>
<organism evidence="2 3">
    <name type="scientific">Jatropha curcas</name>
    <name type="common">Barbados nut</name>
    <dbReference type="NCBI Taxonomy" id="180498"/>
    <lineage>
        <taxon>Eukaryota</taxon>
        <taxon>Viridiplantae</taxon>
        <taxon>Streptophyta</taxon>
        <taxon>Embryophyta</taxon>
        <taxon>Tracheophyta</taxon>
        <taxon>Spermatophyta</taxon>
        <taxon>Magnoliopsida</taxon>
        <taxon>eudicotyledons</taxon>
        <taxon>Gunneridae</taxon>
        <taxon>Pentapetalae</taxon>
        <taxon>rosids</taxon>
        <taxon>fabids</taxon>
        <taxon>Malpighiales</taxon>
        <taxon>Euphorbiaceae</taxon>
        <taxon>Crotonoideae</taxon>
        <taxon>Jatropheae</taxon>
        <taxon>Jatropha</taxon>
    </lineage>
</organism>
<gene>
    <name evidence="2" type="ORF">JCGZ_24165</name>
</gene>
<dbReference type="Proteomes" id="UP000027138">
    <property type="component" value="Unassembled WGS sequence"/>
</dbReference>
<dbReference type="AlphaFoldDB" id="A0A067JP71"/>
<proteinExistence type="predicted"/>
<name>A0A067JP71_JATCU</name>
<protein>
    <submittedName>
        <fullName evidence="2">Uncharacterized protein</fullName>
    </submittedName>
</protein>